<dbReference type="SMART" id="SM01134">
    <property type="entry name" value="DeoRC"/>
    <property type="match status" value="1"/>
</dbReference>
<evidence type="ECO:0000256" key="2">
    <source>
        <dbReference type="ARBA" id="ARBA00023163"/>
    </source>
</evidence>
<gene>
    <name evidence="4" type="ORF">H9Q79_11245</name>
</gene>
<dbReference type="SUPFAM" id="SSF46785">
    <property type="entry name" value="Winged helix' DNA-binding domain"/>
    <property type="match status" value="1"/>
</dbReference>
<dbReference type="Proteomes" id="UP000515860">
    <property type="component" value="Chromosome"/>
</dbReference>
<accession>A0A7G9G9M0</accession>
<dbReference type="InterPro" id="IPR001034">
    <property type="entry name" value="DeoR_HTH"/>
</dbReference>
<feature type="domain" description="HTH deoR-type" evidence="3">
    <location>
        <begin position="3"/>
        <end position="58"/>
    </location>
</feature>
<dbReference type="GO" id="GO:0003700">
    <property type="term" value="F:DNA-binding transcription factor activity"/>
    <property type="evidence" value="ECO:0007669"/>
    <property type="project" value="InterPro"/>
</dbReference>
<dbReference type="PROSITE" id="PS51000">
    <property type="entry name" value="HTH_DEOR_2"/>
    <property type="match status" value="1"/>
</dbReference>
<keyword evidence="2" id="KW-0804">Transcription</keyword>
<evidence type="ECO:0000259" key="3">
    <source>
        <dbReference type="PROSITE" id="PS51000"/>
    </source>
</evidence>
<dbReference type="Pfam" id="PF00455">
    <property type="entry name" value="DeoRC"/>
    <property type="match status" value="1"/>
</dbReference>
<dbReference type="InterPro" id="IPR037171">
    <property type="entry name" value="NagB/RpiA_transferase-like"/>
</dbReference>
<dbReference type="AlphaFoldDB" id="A0A7G9G9M0"/>
<protein>
    <submittedName>
        <fullName evidence="4">DeoR/GlpR transcriptional regulator</fullName>
    </submittedName>
</protein>
<proteinExistence type="predicted"/>
<dbReference type="RefSeq" id="WP_118642898.1">
    <property type="nucleotide sequence ID" value="NZ_CP060635.1"/>
</dbReference>
<sequence>MKNSRADQIISYMKNNKNTASVNELCAALNVSDMTIRRDLKILEDEKRVLRHHGGATLVQAAPSQFNANSFDSRLHENQELKLALGAAAASYLRSLSTRPNCNSIFIASGTTMVCIATQMSFPLHNTTLVTDNLHVSQILANNPEYTVITIGGQVMLPSLNIVGYVAENMIKSYRYDYAFIGAASIDENGIVYNYNIIEAGTFSAVLESTRHLIVVADSTKFNKRSFFQLFELQKGNTLITDSGIPKEIYKTLTEKGVKIIIAPNI</sequence>
<dbReference type="Gene3D" id="1.10.10.10">
    <property type="entry name" value="Winged helix-like DNA-binding domain superfamily/Winged helix DNA-binding domain"/>
    <property type="match status" value="1"/>
</dbReference>
<evidence type="ECO:0000256" key="1">
    <source>
        <dbReference type="ARBA" id="ARBA00023015"/>
    </source>
</evidence>
<dbReference type="InterPro" id="IPR036390">
    <property type="entry name" value="WH_DNA-bd_sf"/>
</dbReference>
<dbReference type="PRINTS" id="PR00037">
    <property type="entry name" value="HTHLACR"/>
</dbReference>
<reference evidence="4 5" key="1">
    <citation type="submission" date="2020-08" db="EMBL/GenBank/DDBJ databases">
        <authorList>
            <person name="Liu C."/>
            <person name="Sun Q."/>
        </authorList>
    </citation>
    <scope>NUCLEOTIDE SEQUENCE [LARGE SCALE GENOMIC DNA]</scope>
    <source>
        <strain evidence="4 5">NSJ-29</strain>
    </source>
</reference>
<dbReference type="SMART" id="SM00420">
    <property type="entry name" value="HTH_DEOR"/>
    <property type="match status" value="1"/>
</dbReference>
<name>A0A7G9G9M0_9FIRM</name>
<dbReference type="PANTHER" id="PTHR30363:SF44">
    <property type="entry name" value="AGA OPERON TRANSCRIPTIONAL REPRESSOR-RELATED"/>
    <property type="match status" value="1"/>
</dbReference>
<dbReference type="KEGG" id="whj:H9Q79_11245"/>
<evidence type="ECO:0000313" key="4">
    <source>
        <dbReference type="EMBL" id="QNM07502.1"/>
    </source>
</evidence>
<keyword evidence="1" id="KW-0805">Transcription regulation</keyword>
<dbReference type="InterPro" id="IPR014036">
    <property type="entry name" value="DeoR-like_C"/>
</dbReference>
<evidence type="ECO:0000313" key="5">
    <source>
        <dbReference type="Proteomes" id="UP000515860"/>
    </source>
</evidence>
<dbReference type="EMBL" id="CP060635">
    <property type="protein sequence ID" value="QNM07502.1"/>
    <property type="molecule type" value="Genomic_DNA"/>
</dbReference>
<dbReference type="PANTHER" id="PTHR30363">
    <property type="entry name" value="HTH-TYPE TRANSCRIPTIONAL REGULATOR SRLR-RELATED"/>
    <property type="match status" value="1"/>
</dbReference>
<dbReference type="InterPro" id="IPR050313">
    <property type="entry name" value="Carb_Metab_HTH_regulators"/>
</dbReference>
<organism evidence="4 5">
    <name type="scientific">Wansuia hejianensis</name>
    <dbReference type="NCBI Taxonomy" id="2763667"/>
    <lineage>
        <taxon>Bacteria</taxon>
        <taxon>Bacillati</taxon>
        <taxon>Bacillota</taxon>
        <taxon>Clostridia</taxon>
        <taxon>Lachnospirales</taxon>
        <taxon>Lachnospiraceae</taxon>
        <taxon>Wansuia</taxon>
    </lineage>
</organism>
<dbReference type="InterPro" id="IPR036388">
    <property type="entry name" value="WH-like_DNA-bd_sf"/>
</dbReference>
<keyword evidence="5" id="KW-1185">Reference proteome</keyword>
<dbReference type="SUPFAM" id="SSF100950">
    <property type="entry name" value="NagB/RpiA/CoA transferase-like"/>
    <property type="match status" value="1"/>
</dbReference>
<dbReference type="Pfam" id="PF08220">
    <property type="entry name" value="HTH_DeoR"/>
    <property type="match status" value="1"/>
</dbReference>